<dbReference type="Proteomes" id="UP001175228">
    <property type="component" value="Unassembled WGS sequence"/>
</dbReference>
<evidence type="ECO:0000313" key="2">
    <source>
        <dbReference type="Proteomes" id="UP001175228"/>
    </source>
</evidence>
<organism evidence="1 2">
    <name type="scientific">Armillaria luteobubalina</name>
    <dbReference type="NCBI Taxonomy" id="153913"/>
    <lineage>
        <taxon>Eukaryota</taxon>
        <taxon>Fungi</taxon>
        <taxon>Dikarya</taxon>
        <taxon>Basidiomycota</taxon>
        <taxon>Agaricomycotina</taxon>
        <taxon>Agaricomycetes</taxon>
        <taxon>Agaricomycetidae</taxon>
        <taxon>Agaricales</taxon>
        <taxon>Marasmiineae</taxon>
        <taxon>Physalacriaceae</taxon>
        <taxon>Armillaria</taxon>
    </lineage>
</organism>
<dbReference type="SUPFAM" id="SSF53098">
    <property type="entry name" value="Ribonuclease H-like"/>
    <property type="match status" value="1"/>
</dbReference>
<accession>A0AA39QFH8</accession>
<dbReference type="EMBL" id="JAUEPU010000005">
    <property type="protein sequence ID" value="KAK0501978.1"/>
    <property type="molecule type" value="Genomic_DNA"/>
</dbReference>
<proteinExistence type="predicted"/>
<gene>
    <name evidence="1" type="ORF">EDD18DRAFT_1065782</name>
</gene>
<sequence>MITPDCYAHQVCLHSAKSFLHIIDFNLEINLIVGDYFKVNQGFLKYSTLATELITWLRSKTFLLALIREVQKEKGLRVITVIRAVITRWTAHYLAYRHLLELQSTLKFLAAEDEMLSPKEKRVVTGDVKAWRRANMMLGIINDPLFWCSLARYVCILFLVPVY</sequence>
<evidence type="ECO:0000313" key="1">
    <source>
        <dbReference type="EMBL" id="KAK0501978.1"/>
    </source>
</evidence>
<protein>
    <submittedName>
        <fullName evidence="1">Uncharacterized protein</fullName>
    </submittedName>
</protein>
<dbReference type="AlphaFoldDB" id="A0AA39QFH8"/>
<name>A0AA39QFH8_9AGAR</name>
<reference evidence="1" key="1">
    <citation type="submission" date="2023-06" db="EMBL/GenBank/DDBJ databases">
        <authorList>
            <consortium name="Lawrence Berkeley National Laboratory"/>
            <person name="Ahrendt S."/>
            <person name="Sahu N."/>
            <person name="Indic B."/>
            <person name="Wong-Bajracharya J."/>
            <person name="Merenyi Z."/>
            <person name="Ke H.-M."/>
            <person name="Monk M."/>
            <person name="Kocsube S."/>
            <person name="Drula E."/>
            <person name="Lipzen A."/>
            <person name="Balint B."/>
            <person name="Henrissat B."/>
            <person name="Andreopoulos B."/>
            <person name="Martin F.M."/>
            <person name="Harder C.B."/>
            <person name="Rigling D."/>
            <person name="Ford K.L."/>
            <person name="Foster G.D."/>
            <person name="Pangilinan J."/>
            <person name="Papanicolaou A."/>
            <person name="Barry K."/>
            <person name="LaButti K."/>
            <person name="Viragh M."/>
            <person name="Koriabine M."/>
            <person name="Yan M."/>
            <person name="Riley R."/>
            <person name="Champramary S."/>
            <person name="Plett K.L."/>
            <person name="Tsai I.J."/>
            <person name="Slot J."/>
            <person name="Sipos G."/>
            <person name="Plett J."/>
            <person name="Nagy L.G."/>
            <person name="Grigoriev I.V."/>
        </authorList>
    </citation>
    <scope>NUCLEOTIDE SEQUENCE</scope>
    <source>
        <strain evidence="1">HWK02</strain>
    </source>
</reference>
<comment type="caution">
    <text evidence="1">The sequence shown here is derived from an EMBL/GenBank/DDBJ whole genome shotgun (WGS) entry which is preliminary data.</text>
</comment>
<keyword evidence="2" id="KW-1185">Reference proteome</keyword>
<dbReference type="InterPro" id="IPR012337">
    <property type="entry name" value="RNaseH-like_sf"/>
</dbReference>